<keyword evidence="2" id="KW-0804">Transcription</keyword>
<dbReference type="PANTHER" id="PTHR46910:SF1">
    <property type="entry name" value="MISCELLANEOUS ZN(II)2CYS6 TRANSCRIPTION FACTOR (EUROFUNG)-RELATED"/>
    <property type="match status" value="1"/>
</dbReference>
<dbReference type="OrthoDB" id="39175at2759"/>
<dbReference type="GO" id="GO:0003700">
    <property type="term" value="F:DNA-binding transcription factor activity"/>
    <property type="evidence" value="ECO:0007669"/>
    <property type="project" value="InterPro"/>
</dbReference>
<dbReference type="CDD" id="cd12148">
    <property type="entry name" value="fungal_TF_MHR"/>
    <property type="match status" value="1"/>
</dbReference>
<dbReference type="Pfam" id="PF04082">
    <property type="entry name" value="Fungal_trans"/>
    <property type="match status" value="1"/>
</dbReference>
<keyword evidence="1" id="KW-0805">Transcription regulation</keyword>
<reference evidence="5 6" key="1">
    <citation type="submission" date="2019-04" db="EMBL/GenBank/DDBJ databases">
        <title>Friends and foes A comparative genomics studyof 23 Aspergillus species from section Flavi.</title>
        <authorList>
            <consortium name="DOE Joint Genome Institute"/>
            <person name="Kjaerbolling I."/>
            <person name="Vesth T."/>
            <person name="Frisvad J.C."/>
            <person name="Nybo J.L."/>
            <person name="Theobald S."/>
            <person name="Kildgaard S."/>
            <person name="Isbrandt T."/>
            <person name="Kuo A."/>
            <person name="Sato A."/>
            <person name="Lyhne E.K."/>
            <person name="Kogle M.E."/>
            <person name="Wiebenga A."/>
            <person name="Kun R.S."/>
            <person name="Lubbers R.J."/>
            <person name="Makela M.R."/>
            <person name="Barry K."/>
            <person name="Chovatia M."/>
            <person name="Clum A."/>
            <person name="Daum C."/>
            <person name="Haridas S."/>
            <person name="He G."/>
            <person name="LaButti K."/>
            <person name="Lipzen A."/>
            <person name="Mondo S."/>
            <person name="Riley R."/>
            <person name="Salamov A."/>
            <person name="Simmons B.A."/>
            <person name="Magnuson J.K."/>
            <person name="Henrissat B."/>
            <person name="Mortensen U.H."/>
            <person name="Larsen T.O."/>
            <person name="Devries R.P."/>
            <person name="Grigoriev I.V."/>
            <person name="Machida M."/>
            <person name="Baker S.E."/>
            <person name="Andersen M.R."/>
        </authorList>
    </citation>
    <scope>NUCLEOTIDE SEQUENCE [LARGE SCALE GENOMIC DNA]</scope>
    <source>
        <strain evidence="5 6">CBS 763.97</strain>
    </source>
</reference>
<evidence type="ECO:0000256" key="1">
    <source>
        <dbReference type="ARBA" id="ARBA00023015"/>
    </source>
</evidence>
<feature type="domain" description="Xylanolytic transcriptional activator regulatory" evidence="4">
    <location>
        <begin position="99"/>
        <end position="325"/>
    </location>
</feature>
<evidence type="ECO:0000259" key="4">
    <source>
        <dbReference type="Pfam" id="PF04082"/>
    </source>
</evidence>
<evidence type="ECO:0000256" key="3">
    <source>
        <dbReference type="ARBA" id="ARBA00023242"/>
    </source>
</evidence>
<dbReference type="AlphaFoldDB" id="A0A5N6ZNC9"/>
<accession>A0A5N6ZNC9</accession>
<evidence type="ECO:0000313" key="6">
    <source>
        <dbReference type="Proteomes" id="UP000326268"/>
    </source>
</evidence>
<evidence type="ECO:0000313" key="5">
    <source>
        <dbReference type="EMBL" id="KAE8358888.1"/>
    </source>
</evidence>
<dbReference type="PANTHER" id="PTHR46910">
    <property type="entry name" value="TRANSCRIPTION FACTOR PDR1"/>
    <property type="match status" value="1"/>
</dbReference>
<dbReference type="EMBL" id="ML737861">
    <property type="protein sequence ID" value="KAE8358888.1"/>
    <property type="molecule type" value="Genomic_DNA"/>
</dbReference>
<dbReference type="RefSeq" id="XP_031921969.1">
    <property type="nucleotide sequence ID" value="XM_032068894.1"/>
</dbReference>
<dbReference type="GO" id="GO:0003677">
    <property type="term" value="F:DNA binding"/>
    <property type="evidence" value="ECO:0007669"/>
    <property type="project" value="InterPro"/>
</dbReference>
<dbReference type="Proteomes" id="UP000326268">
    <property type="component" value="Unassembled WGS sequence"/>
</dbReference>
<evidence type="ECO:0000256" key="2">
    <source>
        <dbReference type="ARBA" id="ARBA00023163"/>
    </source>
</evidence>
<dbReference type="GeneID" id="43653340"/>
<organism evidence="5 6">
    <name type="scientific">Aspergillus caelatus</name>
    <dbReference type="NCBI Taxonomy" id="61420"/>
    <lineage>
        <taxon>Eukaryota</taxon>
        <taxon>Fungi</taxon>
        <taxon>Dikarya</taxon>
        <taxon>Ascomycota</taxon>
        <taxon>Pezizomycotina</taxon>
        <taxon>Eurotiomycetes</taxon>
        <taxon>Eurotiomycetidae</taxon>
        <taxon>Eurotiales</taxon>
        <taxon>Aspergillaceae</taxon>
        <taxon>Aspergillus</taxon>
        <taxon>Aspergillus subgen. Circumdati</taxon>
    </lineage>
</organism>
<dbReference type="InterPro" id="IPR007219">
    <property type="entry name" value="XnlR_reg_dom"/>
</dbReference>
<proteinExistence type="predicted"/>
<keyword evidence="3" id="KW-0539">Nucleus</keyword>
<dbReference type="InterPro" id="IPR050987">
    <property type="entry name" value="AtrR-like"/>
</dbReference>
<name>A0A5N6ZNC9_9EURO</name>
<dbReference type="GO" id="GO:0006351">
    <property type="term" value="P:DNA-templated transcription"/>
    <property type="evidence" value="ECO:0007669"/>
    <property type="project" value="InterPro"/>
</dbReference>
<protein>
    <recommendedName>
        <fullName evidence="4">Xylanolytic transcriptional activator regulatory domain-containing protein</fullName>
    </recommendedName>
</protein>
<gene>
    <name evidence="5" type="ORF">BDV27DRAFT_136985</name>
</gene>
<sequence length="414" mass="46416">MDQLLQTRQSTGRTQNASFLLGANENHLASSSMSFFSDSRLNALSACLGNDALKSLIARISRMVKSRVEILHRNLGPSSIWNQSGEVPRLSPDRARHLIDMFFENIHPLHPFLDRYEFESRAFAPTLHADLASGVSWTALYYTVLAIGCEFDGGGSFAPGDGEAWSLFKVALDLYPRVLLLNTDLLEVQAITAMAVFCLNLSGTQIQGKIISEAARVAQRAFLNKASTSSDATIRSRAFWVVYYIEKTVTFHHGTTSFIVDCDIGSPIPFVQEAVFGDFDWFLTSVRFARLYSRTFTDLFSISATTNSKTTYLAKINELEMLLEQQCQIIPPQFQPGTKLRPQTFAHPCEIAAALRVHYHYHELKIALHRLKIHVTRDQSSSQSPSDMVEMMNSARAVIDLTRVIYQESSTPFL</sequence>
<keyword evidence="6" id="KW-1185">Reference proteome</keyword>
<dbReference type="GO" id="GO:0008270">
    <property type="term" value="F:zinc ion binding"/>
    <property type="evidence" value="ECO:0007669"/>
    <property type="project" value="InterPro"/>
</dbReference>